<dbReference type="GO" id="GO:0006629">
    <property type="term" value="P:lipid metabolic process"/>
    <property type="evidence" value="ECO:0007669"/>
    <property type="project" value="UniProtKB-ARBA"/>
</dbReference>
<reference evidence="2" key="2">
    <citation type="submission" date="2020-07" db="EMBL/GenBank/DDBJ databases">
        <authorList>
            <person name="Vera ALvarez R."/>
            <person name="Arias-Moreno D.M."/>
            <person name="Jimenez-Jacinto V."/>
            <person name="Jimenez-Bremont J.F."/>
            <person name="Swaminathan K."/>
            <person name="Moose S.P."/>
            <person name="Guerrero-Gonzalez M.L."/>
            <person name="Marino-Ramirez L."/>
            <person name="Landsman D."/>
            <person name="Rodriguez-Kessler M."/>
            <person name="Delgado-Sanchez P."/>
        </authorList>
    </citation>
    <scope>NUCLEOTIDE SEQUENCE</scope>
    <source>
        <tissue evidence="2">Cladode</tissue>
    </source>
</reference>
<dbReference type="EMBL" id="GISG01092955">
    <property type="protein sequence ID" value="MBA4634934.1"/>
    <property type="molecule type" value="Transcribed_RNA"/>
</dbReference>
<sequence length="386" mass="44276">MEGKSHQEPKSVALVVGVTGMAGLAIAEALKSPSAMGGPWKVYGSARRPKPDWFPSPLVDQYISFDALDLADTEAKLSSISLEITHVFWVALQVRQLEEEIIDANSLMLSNVLKVLTTQKKSVSTSSIDKVLYITLQTGTIYYIGPIHTEGNEARLDHEPPFREEMERLPYPNFYYALEDVVRSYDPRLTYSIHRPSIIFGASTRSTYNFLLTAAVYAEICKYRNVPFRYPGSRYNWEHFCDMTDTRILAEQHVWAAVNREAQNEAFNCTNGDVFTWKRMWRVLCEEFGVEFQPLDDDYDEMGFDLAEEMKDKGHVWDSIVEEKGLMKTKMEEITCFAALQTVLNFKFQLVSSMNKSKEFGFFGFVDSVKSVRFWVAKLREMKIIP</sequence>
<evidence type="ECO:0000313" key="2">
    <source>
        <dbReference type="EMBL" id="MBA4634934.1"/>
    </source>
</evidence>
<dbReference type="Gene3D" id="3.40.50.720">
    <property type="entry name" value="NAD(P)-binding Rossmann-like Domain"/>
    <property type="match status" value="1"/>
</dbReference>
<proteinExistence type="predicted"/>
<feature type="domain" description="PRISE-like Rossmann-fold" evidence="1">
    <location>
        <begin position="83"/>
        <end position="386"/>
    </location>
</feature>
<name>A0A7C8Z5Y1_OPUST</name>
<dbReference type="AlphaFoldDB" id="A0A7C8Z5Y1"/>
<dbReference type="CDD" id="cd08948">
    <property type="entry name" value="5beta-POR_like_SDR_a"/>
    <property type="match status" value="1"/>
</dbReference>
<dbReference type="SUPFAM" id="SSF51735">
    <property type="entry name" value="NAD(P)-binding Rossmann-fold domains"/>
    <property type="match status" value="1"/>
</dbReference>
<reference evidence="2" key="1">
    <citation type="journal article" date="2013" name="J. Plant Res.">
        <title>Effect of fungi and light on seed germination of three Opuntia species from semiarid lands of central Mexico.</title>
        <authorList>
            <person name="Delgado-Sanchez P."/>
            <person name="Jimenez-Bremont J.F."/>
            <person name="Guerrero-Gonzalez Mde L."/>
            <person name="Flores J."/>
        </authorList>
    </citation>
    <scope>NUCLEOTIDE SEQUENCE</scope>
    <source>
        <tissue evidence="2">Cladode</tissue>
    </source>
</reference>
<evidence type="ECO:0000259" key="1">
    <source>
        <dbReference type="Pfam" id="PF22917"/>
    </source>
</evidence>
<organism evidence="2">
    <name type="scientific">Opuntia streptacantha</name>
    <name type="common">Prickly pear cactus</name>
    <name type="synonym">Opuntia cardona</name>
    <dbReference type="NCBI Taxonomy" id="393608"/>
    <lineage>
        <taxon>Eukaryota</taxon>
        <taxon>Viridiplantae</taxon>
        <taxon>Streptophyta</taxon>
        <taxon>Embryophyta</taxon>
        <taxon>Tracheophyta</taxon>
        <taxon>Spermatophyta</taxon>
        <taxon>Magnoliopsida</taxon>
        <taxon>eudicotyledons</taxon>
        <taxon>Gunneridae</taxon>
        <taxon>Pentapetalae</taxon>
        <taxon>Caryophyllales</taxon>
        <taxon>Cactineae</taxon>
        <taxon>Cactaceae</taxon>
        <taxon>Opuntioideae</taxon>
        <taxon>Opuntia</taxon>
    </lineage>
</organism>
<dbReference type="PANTHER" id="PTHR32487">
    <property type="entry name" value="3-OXO-DELTA(4,5)-STEROID 5-BETA-REDUCTASE"/>
    <property type="match status" value="1"/>
</dbReference>
<protein>
    <recommendedName>
        <fullName evidence="1">PRISE-like Rossmann-fold domain-containing protein</fullName>
    </recommendedName>
</protein>
<accession>A0A7C8Z5Y1</accession>
<dbReference type="InterPro" id="IPR055222">
    <property type="entry name" value="PRISE-like_Rossmann-fold"/>
</dbReference>
<dbReference type="PANTHER" id="PTHR32487:SF13">
    <property type="entry name" value="LOW QUALITY PROTEIN: IRIDOID SYNTHASE-LIKE"/>
    <property type="match status" value="1"/>
</dbReference>
<dbReference type="InterPro" id="IPR036291">
    <property type="entry name" value="NAD(P)-bd_dom_sf"/>
</dbReference>
<dbReference type="Pfam" id="PF22917">
    <property type="entry name" value="PRISE"/>
    <property type="match status" value="1"/>
</dbReference>
<dbReference type="GO" id="GO:0016627">
    <property type="term" value="F:oxidoreductase activity, acting on the CH-CH group of donors"/>
    <property type="evidence" value="ECO:0007669"/>
    <property type="project" value="UniProtKB-ARBA"/>
</dbReference>